<name>A0A9P5Z9J1_9AGAR</name>
<sequence length="410" mass="45591">EWTPVKFRYPSIDACVQRLADVRPIPYRPFKYGPYHVTMGLRSMSWSDWIEARASLYFSGLDQGHERYYKIKAHRLKIRTGVGSPVRIISDAANPVVRGGALAAVELVHELAEYLSRRYPGEFTITRHTKRPVVSASASSDATFGDWGWDDLPPVKTITMTSIGVSFDVPLSVADGERAAERAMEIAGLLIQDDLALMIEGNDGKYYFQAGSISLAGFWRMQDKIGMPLDEIHLSGHVPQYEEKLAMSLERFFRKLAVDKPMVRNNYFFQMTPEDKAGEIDAEELGWADSMMGPEDEYKSSGGHRSIDKPSGTEAEVDVGLVQMRSERQTVRRLGRSGAVAFTIRTYLTRVKALGEEAGVAGRLASALRSWPVDVGEYKGQFRGGWHGAVVAYMDGMTQSPDGEASNSTK</sequence>
<protein>
    <submittedName>
        <fullName evidence="2">Uncharacterized protein</fullName>
    </submittedName>
</protein>
<accession>A0A9P5Z9J1</accession>
<evidence type="ECO:0000256" key="1">
    <source>
        <dbReference type="SAM" id="MobiDB-lite"/>
    </source>
</evidence>
<dbReference type="Pfam" id="PF11927">
    <property type="entry name" value="HODM_asu-like"/>
    <property type="match status" value="1"/>
</dbReference>
<reference evidence="2" key="1">
    <citation type="submission" date="2020-11" db="EMBL/GenBank/DDBJ databases">
        <authorList>
            <consortium name="DOE Joint Genome Institute"/>
            <person name="Ahrendt S."/>
            <person name="Riley R."/>
            <person name="Andreopoulos W."/>
            <person name="Labutti K."/>
            <person name="Pangilinan J."/>
            <person name="Ruiz-Duenas F.J."/>
            <person name="Barrasa J.M."/>
            <person name="Sanchez-Garcia M."/>
            <person name="Camarero S."/>
            <person name="Miyauchi S."/>
            <person name="Serrano A."/>
            <person name="Linde D."/>
            <person name="Babiker R."/>
            <person name="Drula E."/>
            <person name="Ayuso-Fernandez I."/>
            <person name="Pacheco R."/>
            <person name="Padilla G."/>
            <person name="Ferreira P."/>
            <person name="Barriuso J."/>
            <person name="Kellner H."/>
            <person name="Castanera R."/>
            <person name="Alfaro M."/>
            <person name="Ramirez L."/>
            <person name="Pisabarro A.G."/>
            <person name="Kuo A."/>
            <person name="Tritt A."/>
            <person name="Lipzen A."/>
            <person name="He G."/>
            <person name="Yan M."/>
            <person name="Ng V."/>
            <person name="Cullen D."/>
            <person name="Martin F."/>
            <person name="Rosso M.-N."/>
            <person name="Henrissat B."/>
            <person name="Hibbett D."/>
            <person name="Martinez A.T."/>
            <person name="Grigoriev I.V."/>
        </authorList>
    </citation>
    <scope>NUCLEOTIDE SEQUENCE</scope>
    <source>
        <strain evidence="2">CIRM-BRFM 674</strain>
    </source>
</reference>
<feature type="non-terminal residue" evidence="2">
    <location>
        <position position="1"/>
    </location>
</feature>
<dbReference type="InterPro" id="IPR021848">
    <property type="entry name" value="HODM_asu-like"/>
</dbReference>
<proteinExistence type="predicted"/>
<dbReference type="EMBL" id="MU155148">
    <property type="protein sequence ID" value="KAF9483978.1"/>
    <property type="molecule type" value="Genomic_DNA"/>
</dbReference>
<keyword evidence="3" id="KW-1185">Reference proteome</keyword>
<dbReference type="OrthoDB" id="497541at2759"/>
<evidence type="ECO:0000313" key="2">
    <source>
        <dbReference type="EMBL" id="KAF9483978.1"/>
    </source>
</evidence>
<dbReference type="AlphaFoldDB" id="A0A9P5Z9J1"/>
<gene>
    <name evidence="2" type="ORF">BDN70DRAFT_954212</name>
</gene>
<comment type="caution">
    <text evidence="2">The sequence shown here is derived from an EMBL/GenBank/DDBJ whole genome shotgun (WGS) entry which is preliminary data.</text>
</comment>
<feature type="region of interest" description="Disordered" evidence="1">
    <location>
        <begin position="294"/>
        <end position="316"/>
    </location>
</feature>
<dbReference type="Proteomes" id="UP000807469">
    <property type="component" value="Unassembled WGS sequence"/>
</dbReference>
<organism evidence="2 3">
    <name type="scientific">Pholiota conissans</name>
    <dbReference type="NCBI Taxonomy" id="109636"/>
    <lineage>
        <taxon>Eukaryota</taxon>
        <taxon>Fungi</taxon>
        <taxon>Dikarya</taxon>
        <taxon>Basidiomycota</taxon>
        <taxon>Agaricomycotina</taxon>
        <taxon>Agaricomycetes</taxon>
        <taxon>Agaricomycetidae</taxon>
        <taxon>Agaricales</taxon>
        <taxon>Agaricineae</taxon>
        <taxon>Strophariaceae</taxon>
        <taxon>Pholiota</taxon>
    </lineage>
</organism>
<evidence type="ECO:0000313" key="3">
    <source>
        <dbReference type="Proteomes" id="UP000807469"/>
    </source>
</evidence>